<keyword evidence="1" id="KW-1133">Transmembrane helix</keyword>
<proteinExistence type="predicted"/>
<dbReference type="EMBL" id="JAUSTW010000005">
    <property type="protein sequence ID" value="MDQ0199998.1"/>
    <property type="molecule type" value="Genomic_DNA"/>
</dbReference>
<keyword evidence="1" id="KW-0472">Membrane</keyword>
<gene>
    <name evidence="2" type="ORF">J2S10_003181</name>
</gene>
<keyword evidence="1" id="KW-0812">Transmembrane</keyword>
<accession>A0ABT9XWP6</accession>
<evidence type="ECO:0000313" key="3">
    <source>
        <dbReference type="Proteomes" id="UP001224122"/>
    </source>
</evidence>
<sequence length="57" mass="6438">MATRIRGRLVRLLIRIALFVVLFCLIEGTGGSFAFTPSRHAQDEDVILSNYLIDDDE</sequence>
<keyword evidence="3" id="KW-1185">Reference proteome</keyword>
<evidence type="ECO:0000313" key="2">
    <source>
        <dbReference type="EMBL" id="MDQ0199998.1"/>
    </source>
</evidence>
<reference evidence="2 3" key="1">
    <citation type="submission" date="2023-07" db="EMBL/GenBank/DDBJ databases">
        <title>Genomic Encyclopedia of Type Strains, Phase IV (KMG-IV): sequencing the most valuable type-strain genomes for metagenomic binning, comparative biology and taxonomic classification.</title>
        <authorList>
            <person name="Goeker M."/>
        </authorList>
    </citation>
    <scope>NUCLEOTIDE SEQUENCE [LARGE SCALE GENOMIC DNA]</scope>
    <source>
        <strain evidence="2 3">DSM 27594</strain>
    </source>
</reference>
<feature type="transmembrane region" description="Helical" evidence="1">
    <location>
        <begin position="12"/>
        <end position="35"/>
    </location>
</feature>
<evidence type="ECO:0000256" key="1">
    <source>
        <dbReference type="SAM" id="Phobius"/>
    </source>
</evidence>
<dbReference type="RefSeq" id="WP_307409432.1">
    <property type="nucleotide sequence ID" value="NZ_JAUSTW010000005.1"/>
</dbReference>
<protein>
    <submittedName>
        <fullName evidence="2">Uncharacterized protein</fullName>
    </submittedName>
</protein>
<name>A0ABT9XWP6_9BACI</name>
<comment type="caution">
    <text evidence="2">The sequence shown here is derived from an EMBL/GenBank/DDBJ whole genome shotgun (WGS) entry which is preliminary data.</text>
</comment>
<dbReference type="Proteomes" id="UP001224122">
    <property type="component" value="Unassembled WGS sequence"/>
</dbReference>
<organism evidence="2 3">
    <name type="scientific">Neobacillus ginsengisoli</name>
    <dbReference type="NCBI Taxonomy" id="904295"/>
    <lineage>
        <taxon>Bacteria</taxon>
        <taxon>Bacillati</taxon>
        <taxon>Bacillota</taxon>
        <taxon>Bacilli</taxon>
        <taxon>Bacillales</taxon>
        <taxon>Bacillaceae</taxon>
        <taxon>Neobacillus</taxon>
    </lineage>
</organism>